<dbReference type="OMA" id="VSCHASM"/>
<feature type="transmembrane region" description="Helical" evidence="1">
    <location>
        <begin position="121"/>
        <end position="148"/>
    </location>
</feature>
<protein>
    <submittedName>
        <fullName evidence="5 6">Uncharacterized protein LOC106069406</fullName>
    </submittedName>
</protein>
<name>A0A2C9JIK1_BIOGL</name>
<dbReference type="RefSeq" id="XP_013084517.1">
    <property type="nucleotide sequence ID" value="XM_013229063.2"/>
</dbReference>
<dbReference type="EnsemblMetazoa" id="BGLB003065-RF">
    <property type="protein sequence ID" value="BGLB003065-PF"/>
    <property type="gene ID" value="BGLB003065"/>
</dbReference>
<reference evidence="2" key="1">
    <citation type="journal article" date="2004" name="J. Parasitol.">
        <title>The mitochondrial genome of Biomphalaria glabrata (Gastropoda: Basommatophora), intermediate host of Schistosoma mansoni.</title>
        <authorList>
            <person name="DeJong R.J."/>
            <person name="Emery A.M."/>
            <person name="Adema C.M."/>
        </authorList>
    </citation>
    <scope>NUCLEOTIDE SEQUENCE</scope>
    <source>
        <strain evidence="2">BB02</strain>
    </source>
</reference>
<evidence type="ECO:0000313" key="3">
    <source>
        <dbReference type="Proteomes" id="UP000076420"/>
    </source>
</evidence>
<gene>
    <name evidence="2" type="primary">106069406</name>
    <name evidence="5 6 7 8" type="synonym">LOC106069406</name>
</gene>
<evidence type="ECO:0000313" key="6">
    <source>
        <dbReference type="RefSeq" id="XP_013084522.1"/>
    </source>
</evidence>
<dbReference type="KEGG" id="bgt:106069406"/>
<dbReference type="RefSeq" id="XP_055891335.1">
    <property type="nucleotide sequence ID" value="XM_056035360.1"/>
</dbReference>
<dbReference type="EnsemblMetazoa" id="BGLB003065-RE">
    <property type="protein sequence ID" value="BGLB003065-PE"/>
    <property type="gene ID" value="BGLB003065"/>
</dbReference>
<reference evidence="5 6" key="4">
    <citation type="submission" date="2025-04" db="UniProtKB">
        <authorList>
            <consortium name="RefSeq"/>
        </authorList>
    </citation>
    <scope>IDENTIFICATION</scope>
</reference>
<evidence type="ECO:0000313" key="5">
    <source>
        <dbReference type="RefSeq" id="XP_013084517.1"/>
    </source>
</evidence>
<dbReference type="RefSeq" id="XP_013084522.1">
    <property type="nucleotide sequence ID" value="XM_013229068.2"/>
</dbReference>
<keyword evidence="1" id="KW-0812">Transmembrane</keyword>
<proteinExistence type="predicted"/>
<sequence>MARQLSTSLSDGLLAWSVLYFIYHVFWVNFFACIGLGIQGAAAAVGVIRFAQSRIGGQVYDYHQMLSWLAQVMGLPLLAVGFCHKDLPIMMNLNLMIMIGVLIGSRFLASGMRQMAVQSCSGFAMLTIILICLRSWNIYGLLATALYVISGKVVGSEGKMGPFYRVDILHVGLAVANYLFTLAMSE</sequence>
<evidence type="ECO:0000313" key="4">
    <source>
        <dbReference type="Proteomes" id="UP001165740"/>
    </source>
</evidence>
<dbReference type="EnsemblMetazoa" id="BGLB003065-RB">
    <property type="protein sequence ID" value="BGLB003065-PB"/>
    <property type="gene ID" value="BGLB003065"/>
</dbReference>
<reference evidence="2" key="3">
    <citation type="submission" date="2020-05" db="UniProtKB">
        <authorList>
            <consortium name="EnsemblMetazoa"/>
        </authorList>
    </citation>
    <scope>IDENTIFICATION</scope>
    <source>
        <strain evidence="2">BB02</strain>
    </source>
</reference>
<dbReference type="EnsemblMetazoa" id="BGLB003065-RD">
    <property type="protein sequence ID" value="BGLB003065-PD"/>
    <property type="gene ID" value="BGLB003065"/>
</dbReference>
<feature type="transmembrane region" description="Helical" evidence="1">
    <location>
        <begin position="20"/>
        <end position="45"/>
    </location>
</feature>
<dbReference type="OrthoDB" id="6019940at2759"/>
<dbReference type="AlphaFoldDB" id="A0A2C9JIK1"/>
<keyword evidence="1" id="KW-0472">Membrane</keyword>
<dbReference type="RefSeq" id="XP_055891334.1">
    <property type="nucleotide sequence ID" value="XM_056035359.1"/>
</dbReference>
<dbReference type="Proteomes" id="UP001165740">
    <property type="component" value="Chromosome 7"/>
</dbReference>
<organism evidence="2 3">
    <name type="scientific">Biomphalaria glabrata</name>
    <name type="common">Bloodfluke planorb</name>
    <name type="synonym">Freshwater snail</name>
    <dbReference type="NCBI Taxonomy" id="6526"/>
    <lineage>
        <taxon>Eukaryota</taxon>
        <taxon>Metazoa</taxon>
        <taxon>Spiralia</taxon>
        <taxon>Lophotrochozoa</taxon>
        <taxon>Mollusca</taxon>
        <taxon>Gastropoda</taxon>
        <taxon>Heterobranchia</taxon>
        <taxon>Euthyneura</taxon>
        <taxon>Panpulmonata</taxon>
        <taxon>Hygrophila</taxon>
        <taxon>Lymnaeoidea</taxon>
        <taxon>Planorbidae</taxon>
        <taxon>Biomphalaria</taxon>
    </lineage>
</organism>
<dbReference type="VEuPathDB" id="VectorBase:BGLAX_037361"/>
<evidence type="ECO:0000313" key="8">
    <source>
        <dbReference type="RefSeq" id="XP_055891335.1"/>
    </source>
</evidence>
<keyword evidence="4" id="KW-1185">Reference proteome</keyword>
<feature type="transmembrane region" description="Helical" evidence="1">
    <location>
        <begin position="89"/>
        <end position="109"/>
    </location>
</feature>
<evidence type="ECO:0000313" key="2">
    <source>
        <dbReference type="EnsemblMetazoa" id="BGLB003065-PD"/>
    </source>
</evidence>
<keyword evidence="1" id="KW-1133">Transmembrane helix</keyword>
<feature type="transmembrane region" description="Helical" evidence="1">
    <location>
        <begin position="168"/>
        <end position="185"/>
    </location>
</feature>
<dbReference type="VEuPathDB" id="VectorBase:BGLB003065"/>
<evidence type="ECO:0000313" key="7">
    <source>
        <dbReference type="RefSeq" id="XP_055891334.1"/>
    </source>
</evidence>
<dbReference type="EnsemblMetazoa" id="BGLB003065-RC">
    <property type="protein sequence ID" value="BGLB003065-PC"/>
    <property type="gene ID" value="BGLB003065"/>
</dbReference>
<dbReference type="Proteomes" id="UP000076420">
    <property type="component" value="Unassembled WGS sequence"/>
</dbReference>
<reference evidence="2" key="2">
    <citation type="submission" date="2013-03" db="EMBL/GenBank/DDBJ databases">
        <title>Sequence assembly of the Biomphalaria glabrata genome version 4.3.</title>
        <authorList>
            <person name="Warren W."/>
            <person name="Wilson R.K."/>
            <person name="Hillier L.W."/>
            <person name="Minx P."/>
        </authorList>
    </citation>
    <scope>NUCLEOTIDE SEQUENCE</scope>
    <source>
        <strain evidence="2">BB02</strain>
    </source>
</reference>
<dbReference type="GeneID" id="106069406"/>
<feature type="transmembrane region" description="Helical" evidence="1">
    <location>
        <begin position="66"/>
        <end position="83"/>
    </location>
</feature>
<accession>A0A2C9JIK1</accession>
<evidence type="ECO:0000256" key="1">
    <source>
        <dbReference type="SAM" id="Phobius"/>
    </source>
</evidence>